<dbReference type="RefSeq" id="WP_380251621.1">
    <property type="nucleotide sequence ID" value="NZ_JBHUII010000004.1"/>
</dbReference>
<feature type="domain" description="Glycosyltransferase 2-like" evidence="1">
    <location>
        <begin position="19"/>
        <end position="140"/>
    </location>
</feature>
<keyword evidence="2" id="KW-0808">Transferase</keyword>
<accession>A0ABW5BKR3</accession>
<sequence length="309" mass="33994">MKTTPPDLKAKDIWSRLTVLTVTHNGGEVIGGMLQTVPTEAPLIVVDNASTDDSLDIVNKIAPHARLIVNEIGLGYGNGMNCGLREVETEFALLVNPDSILTEEAIISLVQAADQFPDGGLFGPSILNPDGSVELSHDVNLFNRKVLGKRVGEVCPEGPLCADFVSGAVMLLRMSAAKAVNFFDPEIFLYYEDDDICMRFRQAGYGVILVPDAVITHIGGGSVRPNQAYYWEKFWHISWSRLYFEKKYHGLSQSRKLAWKYACKYALKALGYTVVLKRSKAWRDAARCAGALGFLRGKRASVVPAVDIK</sequence>
<dbReference type="EMBL" id="JBHUII010000004">
    <property type="protein sequence ID" value="MFD2206239.1"/>
    <property type="molecule type" value="Genomic_DNA"/>
</dbReference>
<evidence type="ECO:0000313" key="3">
    <source>
        <dbReference type="Proteomes" id="UP001597294"/>
    </source>
</evidence>
<organism evidence="2 3">
    <name type="scientific">Kiloniella antarctica</name>
    <dbReference type="NCBI Taxonomy" id="1550907"/>
    <lineage>
        <taxon>Bacteria</taxon>
        <taxon>Pseudomonadati</taxon>
        <taxon>Pseudomonadota</taxon>
        <taxon>Alphaproteobacteria</taxon>
        <taxon>Rhodospirillales</taxon>
        <taxon>Kiloniellaceae</taxon>
        <taxon>Kiloniella</taxon>
    </lineage>
</organism>
<evidence type="ECO:0000259" key="1">
    <source>
        <dbReference type="Pfam" id="PF00535"/>
    </source>
</evidence>
<dbReference type="InterPro" id="IPR029044">
    <property type="entry name" value="Nucleotide-diphossugar_trans"/>
</dbReference>
<dbReference type="GO" id="GO:0016757">
    <property type="term" value="F:glycosyltransferase activity"/>
    <property type="evidence" value="ECO:0007669"/>
    <property type="project" value="UniProtKB-KW"/>
</dbReference>
<evidence type="ECO:0000313" key="2">
    <source>
        <dbReference type="EMBL" id="MFD2206239.1"/>
    </source>
</evidence>
<comment type="caution">
    <text evidence="2">The sequence shown here is derived from an EMBL/GenBank/DDBJ whole genome shotgun (WGS) entry which is preliminary data.</text>
</comment>
<dbReference type="PANTHER" id="PTHR43179">
    <property type="entry name" value="RHAMNOSYLTRANSFERASE WBBL"/>
    <property type="match status" value="1"/>
</dbReference>
<dbReference type="EC" id="2.4.-.-" evidence="2"/>
<dbReference type="Pfam" id="PF00535">
    <property type="entry name" value="Glycos_transf_2"/>
    <property type="match status" value="1"/>
</dbReference>
<reference evidence="3" key="1">
    <citation type="journal article" date="2019" name="Int. J. Syst. Evol. Microbiol.">
        <title>The Global Catalogue of Microorganisms (GCM) 10K type strain sequencing project: providing services to taxonomists for standard genome sequencing and annotation.</title>
        <authorList>
            <consortium name="The Broad Institute Genomics Platform"/>
            <consortium name="The Broad Institute Genome Sequencing Center for Infectious Disease"/>
            <person name="Wu L."/>
            <person name="Ma J."/>
        </authorList>
    </citation>
    <scope>NUCLEOTIDE SEQUENCE [LARGE SCALE GENOMIC DNA]</scope>
    <source>
        <strain evidence="3">CGMCC 4.7192</strain>
    </source>
</reference>
<keyword evidence="3" id="KW-1185">Reference proteome</keyword>
<dbReference type="SUPFAM" id="SSF53448">
    <property type="entry name" value="Nucleotide-diphospho-sugar transferases"/>
    <property type="match status" value="1"/>
</dbReference>
<protein>
    <submittedName>
        <fullName evidence="2">Glycosyltransferase family 2 protein</fullName>
        <ecNumber evidence="2">2.4.-.-</ecNumber>
    </submittedName>
</protein>
<dbReference type="PANTHER" id="PTHR43179:SF7">
    <property type="entry name" value="RHAMNOSYLTRANSFERASE WBBL"/>
    <property type="match status" value="1"/>
</dbReference>
<dbReference type="CDD" id="cd04186">
    <property type="entry name" value="GT_2_like_c"/>
    <property type="match status" value="1"/>
</dbReference>
<dbReference type="InterPro" id="IPR001173">
    <property type="entry name" value="Glyco_trans_2-like"/>
</dbReference>
<dbReference type="Proteomes" id="UP001597294">
    <property type="component" value="Unassembled WGS sequence"/>
</dbReference>
<gene>
    <name evidence="2" type="ORF">ACFSKO_11465</name>
</gene>
<proteinExistence type="predicted"/>
<name>A0ABW5BKR3_9PROT</name>
<keyword evidence="2" id="KW-0328">Glycosyltransferase</keyword>
<dbReference type="Gene3D" id="3.90.550.10">
    <property type="entry name" value="Spore Coat Polysaccharide Biosynthesis Protein SpsA, Chain A"/>
    <property type="match status" value="1"/>
</dbReference>